<keyword evidence="2" id="KW-1185">Reference proteome</keyword>
<accession>A0AAV4T4H0</accession>
<evidence type="ECO:0000313" key="1">
    <source>
        <dbReference type="EMBL" id="GIY40119.1"/>
    </source>
</evidence>
<protein>
    <submittedName>
        <fullName evidence="1">Uncharacterized protein</fullName>
    </submittedName>
</protein>
<gene>
    <name evidence="1" type="ORF">CEXT_334551</name>
</gene>
<organism evidence="1 2">
    <name type="scientific">Caerostris extrusa</name>
    <name type="common">Bark spider</name>
    <name type="synonym">Caerostris bankana</name>
    <dbReference type="NCBI Taxonomy" id="172846"/>
    <lineage>
        <taxon>Eukaryota</taxon>
        <taxon>Metazoa</taxon>
        <taxon>Ecdysozoa</taxon>
        <taxon>Arthropoda</taxon>
        <taxon>Chelicerata</taxon>
        <taxon>Arachnida</taxon>
        <taxon>Araneae</taxon>
        <taxon>Araneomorphae</taxon>
        <taxon>Entelegynae</taxon>
        <taxon>Araneoidea</taxon>
        <taxon>Araneidae</taxon>
        <taxon>Caerostris</taxon>
    </lineage>
</organism>
<dbReference type="EMBL" id="BPLR01010562">
    <property type="protein sequence ID" value="GIY40119.1"/>
    <property type="molecule type" value="Genomic_DNA"/>
</dbReference>
<dbReference type="Proteomes" id="UP001054945">
    <property type="component" value="Unassembled WGS sequence"/>
</dbReference>
<comment type="caution">
    <text evidence="1">The sequence shown here is derived from an EMBL/GenBank/DDBJ whole genome shotgun (WGS) entry which is preliminary data.</text>
</comment>
<name>A0AAV4T4H0_CAEEX</name>
<sequence length="102" mass="12297">MLFRGANIAPFCCKDRDMRLLGGLLYLTDISPRRLQWMDMIEAAHFAKLFQKKGLLLRREKWEIIDVSINLKIYENVEMMSKIKFCVLVHRVFRQTYNVFFY</sequence>
<proteinExistence type="predicted"/>
<reference evidence="1 2" key="1">
    <citation type="submission" date="2021-06" db="EMBL/GenBank/DDBJ databases">
        <title>Caerostris extrusa draft genome.</title>
        <authorList>
            <person name="Kono N."/>
            <person name="Arakawa K."/>
        </authorList>
    </citation>
    <scope>NUCLEOTIDE SEQUENCE [LARGE SCALE GENOMIC DNA]</scope>
</reference>
<dbReference type="AlphaFoldDB" id="A0AAV4T4H0"/>
<evidence type="ECO:0000313" key="2">
    <source>
        <dbReference type="Proteomes" id="UP001054945"/>
    </source>
</evidence>